<dbReference type="AlphaFoldDB" id="A0A9P6ZK80"/>
<keyword evidence="3" id="KW-1185">Reference proteome</keyword>
<name>A0A9P6ZK80_9AGAM</name>
<feature type="region of interest" description="Disordered" evidence="1">
    <location>
        <begin position="115"/>
        <end position="141"/>
    </location>
</feature>
<reference evidence="2" key="1">
    <citation type="journal article" date="2020" name="New Phytol.">
        <title>Comparative genomics reveals dynamic genome evolution in host specialist ectomycorrhizal fungi.</title>
        <authorList>
            <person name="Lofgren L.A."/>
            <person name="Nguyen N.H."/>
            <person name="Vilgalys R."/>
            <person name="Ruytinx J."/>
            <person name="Liao H.L."/>
            <person name="Branco S."/>
            <person name="Kuo A."/>
            <person name="LaButti K."/>
            <person name="Lipzen A."/>
            <person name="Andreopoulos W."/>
            <person name="Pangilinan J."/>
            <person name="Riley R."/>
            <person name="Hundley H."/>
            <person name="Na H."/>
            <person name="Barry K."/>
            <person name="Grigoriev I.V."/>
            <person name="Stajich J.E."/>
            <person name="Kennedy P.G."/>
        </authorList>
    </citation>
    <scope>NUCLEOTIDE SEQUENCE</scope>
    <source>
        <strain evidence="2">DOB743</strain>
    </source>
</reference>
<comment type="caution">
    <text evidence="2">The sequence shown here is derived from an EMBL/GenBank/DDBJ whole genome shotgun (WGS) entry which is preliminary data.</text>
</comment>
<evidence type="ECO:0000313" key="3">
    <source>
        <dbReference type="Proteomes" id="UP000714275"/>
    </source>
</evidence>
<protein>
    <submittedName>
        <fullName evidence="2">Uncharacterized protein</fullName>
    </submittedName>
</protein>
<organism evidence="2 3">
    <name type="scientific">Suillus placidus</name>
    <dbReference type="NCBI Taxonomy" id="48579"/>
    <lineage>
        <taxon>Eukaryota</taxon>
        <taxon>Fungi</taxon>
        <taxon>Dikarya</taxon>
        <taxon>Basidiomycota</taxon>
        <taxon>Agaricomycotina</taxon>
        <taxon>Agaricomycetes</taxon>
        <taxon>Agaricomycetidae</taxon>
        <taxon>Boletales</taxon>
        <taxon>Suillineae</taxon>
        <taxon>Suillaceae</taxon>
        <taxon>Suillus</taxon>
    </lineage>
</organism>
<dbReference type="Proteomes" id="UP000714275">
    <property type="component" value="Unassembled WGS sequence"/>
</dbReference>
<proteinExistence type="predicted"/>
<accession>A0A9P6ZK80</accession>
<sequence>MSDCSALARRFLFGDSRTGIGDAVLLRLRAFVAGGSRAEDATKGPNAASAVSQAASAGPNAASAVSKAASAGPKAASAVSKAASAGPRAASAVSKAASAVLTLLLQSPTLHLQEAKDAKKQKATADSFDDAVNSPGKPQPYPRPFSLLPQEAAGITLYDGGCVLPQPFGGFPRWDLQPSPRRWGLPSLDGTIAEVCDEPKTHNVIGTSVMSEHHPPPNEYQHAQPRPTPNFLPKSFPILNGIDGFTGLDPSPPMETGLLARGDLWSDPGRCLSLGDFFALVKCA</sequence>
<evidence type="ECO:0000313" key="2">
    <source>
        <dbReference type="EMBL" id="KAG1769736.1"/>
    </source>
</evidence>
<dbReference type="OrthoDB" id="10662813at2759"/>
<dbReference type="EMBL" id="JABBWD010000070">
    <property type="protein sequence ID" value="KAG1769736.1"/>
    <property type="molecule type" value="Genomic_DNA"/>
</dbReference>
<evidence type="ECO:0000256" key="1">
    <source>
        <dbReference type="SAM" id="MobiDB-lite"/>
    </source>
</evidence>
<gene>
    <name evidence="2" type="ORF">EV702DRAFT_1202766</name>
</gene>